<evidence type="ECO:0000313" key="6">
    <source>
        <dbReference type="EMBL" id="AGF47688.1"/>
    </source>
</evidence>
<dbReference type="InterPro" id="IPR001041">
    <property type="entry name" value="2Fe-2S_ferredoxin-type"/>
</dbReference>
<dbReference type="InterPro" id="IPR001709">
    <property type="entry name" value="Flavoprot_Pyr_Nucl_cyt_Rdtase"/>
</dbReference>
<dbReference type="Gene3D" id="3.10.20.30">
    <property type="match status" value="1"/>
</dbReference>
<proteinExistence type="predicted"/>
<dbReference type="PRINTS" id="PR00410">
    <property type="entry name" value="PHEHYDRXLASE"/>
</dbReference>
<dbReference type="HOGENOM" id="CLU_003827_7_0_4"/>
<dbReference type="PROSITE" id="PS51085">
    <property type="entry name" value="2FE2S_FER_2"/>
    <property type="match status" value="1"/>
</dbReference>
<gene>
    <name evidence="6" type="ORF">CDEE_0680</name>
</gene>
<dbReference type="AlphaFoldDB" id="M1L4T1"/>
<feature type="domain" description="FAD-binding FR-type" evidence="5">
    <location>
        <begin position="98"/>
        <end position="202"/>
    </location>
</feature>
<dbReference type="InterPro" id="IPR039261">
    <property type="entry name" value="FNR_nucleotide-bd"/>
</dbReference>
<dbReference type="CDD" id="cd00207">
    <property type="entry name" value="fer2"/>
    <property type="match status" value="1"/>
</dbReference>
<organism evidence="6 7">
    <name type="scientific">Candidatus Kinetoplastidibacterium crithidiae TCC036E</name>
    <dbReference type="NCBI Taxonomy" id="1208918"/>
    <lineage>
        <taxon>Bacteria</taxon>
        <taxon>Pseudomonadati</taxon>
        <taxon>Pseudomonadota</taxon>
        <taxon>Betaproteobacteria</taxon>
        <taxon>Candidatus Kinetoplastidibacterium</taxon>
    </lineage>
</organism>
<evidence type="ECO:0000256" key="1">
    <source>
        <dbReference type="ARBA" id="ARBA00001974"/>
    </source>
</evidence>
<dbReference type="InterPro" id="IPR001433">
    <property type="entry name" value="OxRdtase_FAD/NAD-bd"/>
</dbReference>
<keyword evidence="2" id="KW-0408">Iron</keyword>
<dbReference type="Gene3D" id="2.40.30.10">
    <property type="entry name" value="Translation factors"/>
    <property type="match status" value="1"/>
</dbReference>
<dbReference type="PRINTS" id="PR00371">
    <property type="entry name" value="FPNCR"/>
</dbReference>
<dbReference type="STRING" id="1208918.CDEE_0680"/>
<dbReference type="Proteomes" id="UP000011686">
    <property type="component" value="Chromosome"/>
</dbReference>
<evidence type="ECO:0000259" key="5">
    <source>
        <dbReference type="PROSITE" id="PS51384"/>
    </source>
</evidence>
<dbReference type="eggNOG" id="COG1018">
    <property type="taxonomic scope" value="Bacteria"/>
</dbReference>
<dbReference type="InterPro" id="IPR008333">
    <property type="entry name" value="Cbr1-like_FAD-bd_dom"/>
</dbReference>
<evidence type="ECO:0000259" key="4">
    <source>
        <dbReference type="PROSITE" id="PS51085"/>
    </source>
</evidence>
<name>M1L4T1_9PROT</name>
<feature type="domain" description="2Fe-2S ferredoxin-type" evidence="4">
    <location>
        <begin position="3"/>
        <end position="93"/>
    </location>
</feature>
<dbReference type="PATRIC" id="fig|1208918.3.peg.388"/>
<dbReference type="CDD" id="cd06189">
    <property type="entry name" value="flavin_oxioreductase"/>
    <property type="match status" value="1"/>
</dbReference>
<dbReference type="Pfam" id="PF00111">
    <property type="entry name" value="Fer2"/>
    <property type="match status" value="1"/>
</dbReference>
<dbReference type="Gene3D" id="3.40.50.80">
    <property type="entry name" value="Nucleotide-binding domain of ferredoxin-NADP reductase (FNR) module"/>
    <property type="match status" value="1"/>
</dbReference>
<comment type="cofactor">
    <cofactor evidence="3">
        <name>[2Fe-2S] cluster</name>
        <dbReference type="ChEBI" id="CHEBI:190135"/>
    </cofactor>
</comment>
<dbReference type="InterPro" id="IPR017927">
    <property type="entry name" value="FAD-bd_FR_type"/>
</dbReference>
<keyword evidence="2" id="KW-0411">Iron-sulfur</keyword>
<dbReference type="InterPro" id="IPR017938">
    <property type="entry name" value="Riboflavin_synthase-like_b-brl"/>
</dbReference>
<keyword evidence="2" id="KW-0479">Metal-binding</keyword>
<dbReference type="Pfam" id="PF00970">
    <property type="entry name" value="FAD_binding_6"/>
    <property type="match status" value="1"/>
</dbReference>
<dbReference type="RefSeq" id="WP_015238470.1">
    <property type="nucleotide sequence ID" value="NC_020283.1"/>
</dbReference>
<dbReference type="EMBL" id="CP003804">
    <property type="protein sequence ID" value="AGF47688.1"/>
    <property type="molecule type" value="Genomic_DNA"/>
</dbReference>
<evidence type="ECO:0000256" key="2">
    <source>
        <dbReference type="ARBA" id="ARBA00022714"/>
    </source>
</evidence>
<dbReference type="PANTHER" id="PTHR47354:SF5">
    <property type="entry name" value="PROTEIN RFBI"/>
    <property type="match status" value="1"/>
</dbReference>
<dbReference type="PANTHER" id="PTHR47354">
    <property type="entry name" value="NADH OXIDOREDUCTASE HCR"/>
    <property type="match status" value="1"/>
</dbReference>
<dbReference type="SUPFAM" id="SSF52343">
    <property type="entry name" value="Ferredoxin reductase-like, C-terminal NADP-linked domain"/>
    <property type="match status" value="1"/>
</dbReference>
<sequence length="334" mass="38333">MSFHISIKPGTEYLMVKNNQSILEAAKEKQIALPHSCSNGKCAKCKCKVLSGSFEISNYSNKALTDQEKSNNIILTCKTYPLSDMVIQYDHLIDKSPSFKTIGRVISIERKTVDVIILKIKISFGERFLFKPGQYVDFLLKNGEKRSYSIANSPFIDQYLEFHIKHFFGGLFTDQLFGLTNIHLKEDDILRLEGPFGSFILQEKSKNPIIFLASGTGFAPIKSMMEYIIRENIFSQPIYLYWGARKLSDIYMNDLAKSWESLIVNFKYRPVLINEISESMVNIPEYVMKDFKDLSSFQIYACGSNIMIESAKRDFITKCRLPVNKFYSDAFIST</sequence>
<dbReference type="eggNOG" id="COG0543">
    <property type="taxonomic scope" value="Bacteria"/>
</dbReference>
<evidence type="ECO:0000313" key="7">
    <source>
        <dbReference type="Proteomes" id="UP000011686"/>
    </source>
</evidence>
<keyword evidence="2" id="KW-0001">2Fe-2S</keyword>
<dbReference type="InterPro" id="IPR036010">
    <property type="entry name" value="2Fe-2S_ferredoxin-like_sf"/>
</dbReference>
<protein>
    <submittedName>
        <fullName evidence="6">CDP-4-dehydro-6-deoxyglucose reductase</fullName>
        <ecNumber evidence="6">1.17.1.1</ecNumber>
    </submittedName>
</protein>
<accession>M1L4T1</accession>
<dbReference type="SUPFAM" id="SSF63380">
    <property type="entry name" value="Riboflavin synthase domain-like"/>
    <property type="match status" value="1"/>
</dbReference>
<keyword evidence="7" id="KW-1185">Reference proteome</keyword>
<dbReference type="InterPro" id="IPR012675">
    <property type="entry name" value="Beta-grasp_dom_sf"/>
</dbReference>
<dbReference type="PROSITE" id="PS51384">
    <property type="entry name" value="FAD_FR"/>
    <property type="match status" value="1"/>
</dbReference>
<comment type="cofactor">
    <cofactor evidence="1">
        <name>FAD</name>
        <dbReference type="ChEBI" id="CHEBI:57692"/>
    </cofactor>
</comment>
<dbReference type="Pfam" id="PF00175">
    <property type="entry name" value="NAD_binding_1"/>
    <property type="match status" value="1"/>
</dbReference>
<dbReference type="InterPro" id="IPR050415">
    <property type="entry name" value="MRET"/>
</dbReference>
<reference evidence="6 7" key="1">
    <citation type="journal article" date="2013" name="Genome Biol. Evol.">
        <title>Genome evolution and phylogenomic analysis of candidatus kinetoplastibacterium, the betaproteobacterial endosymbionts of strigomonas and angomonas.</title>
        <authorList>
            <person name="Alves J.M."/>
            <person name="Serrano M.G."/>
            <person name="Maia da Silva F."/>
            <person name="Voegtly L.J."/>
            <person name="Matveyev A.V."/>
            <person name="Teixeira M.M."/>
            <person name="Camargo E.P."/>
            <person name="Buck G.A."/>
        </authorList>
    </citation>
    <scope>NUCLEOTIDE SEQUENCE [LARGE SCALE GENOMIC DNA]</scope>
    <source>
        <strain evidence="6 7">TCC036E</strain>
    </source>
</reference>
<dbReference type="EC" id="1.17.1.1" evidence="6"/>
<dbReference type="SUPFAM" id="SSF54292">
    <property type="entry name" value="2Fe-2S ferredoxin-like"/>
    <property type="match status" value="1"/>
</dbReference>
<dbReference type="GO" id="GO:0047099">
    <property type="term" value="F:CDP-4-dehydro-6-deoxyglucose reductase activity"/>
    <property type="evidence" value="ECO:0007669"/>
    <property type="project" value="UniProtKB-EC"/>
</dbReference>
<evidence type="ECO:0000256" key="3">
    <source>
        <dbReference type="ARBA" id="ARBA00034078"/>
    </source>
</evidence>
<dbReference type="GO" id="GO:0051537">
    <property type="term" value="F:2 iron, 2 sulfur cluster binding"/>
    <property type="evidence" value="ECO:0007669"/>
    <property type="project" value="UniProtKB-KW"/>
</dbReference>
<keyword evidence="6" id="KW-0560">Oxidoreductase</keyword>
<dbReference type="KEGG" id="kct:CDEE_0680"/>